<dbReference type="GO" id="GO:0005886">
    <property type="term" value="C:plasma membrane"/>
    <property type="evidence" value="ECO:0007669"/>
    <property type="project" value="TreeGrafter"/>
</dbReference>
<sequence length="1053" mass="117438">MESKNGATQAVEGLEVQKKERRASFLSTKALRSLSISSQVSSSSETEGSSPPAAGGQQHRRRTLLRKSRVSGPLKGDLGRRPSKSSAEDDRTSTSTRPTSPSGTGSRGTSISGDHMSVLRFGALQAETSILKHKKEHYLVLTPSALFKFKSRAAALEQFPQAATPLSAVEGWSPMGSAVSSVVGSSKDLKSLTACAEVHVPLDRIVSVFNDEGTRPCFAIELWWRDPKEATAFSRLELDFSFPEDRDDWLKQIRHATKLRCKSLPDERAPADVELIFKAMVESRPRQKGSQLEIYPVIPRRPYTRLRSNSGENKKNWRDNSSFYLAFSKNFCYLGQFYKSGSGHKSNQNLVQFGLATLSRANASLNDERFDLIFRRHHRTILSKLFKADTYLKPAWPLWTRREVFFIDGESQPIYLPEGEDYGGFKRTLEAFLEGYRCADVNWTVNWEDVRYQPEFRLLPPTHQEQYSAYQLLAVFRALRYNDFFKSLSFRNIDFSNLSWASDNSKRMESTAWISRTGRIDSTTLSETLDGASKLRRLNLAYSIKGSPEVPLFRPWNTSTSFDPWRLEQINLSGWKMNFDTLAAILKYLELDESHGLRHLVLNNCGLSGDMATALLCRLGGGRDISLFLNENSLEMGSMDWIDLIEGNEAPRVLHLDMIQFQHQHNFHRLITALTRNKTIEFLSMVGTGPPTGANAEMSEVLFDFFKLNDTLKYLDFSGYSGKLEESQMGWSLSGAISGLMQNRSLLQLRIRNHDLGAAEDVTEMCRVLAINEGLVMLDCQNNNFNPSQFANLVTALNSNHRLISFPWSDADRDYALHAERRRFMRTLAQPGKPPPLTLSKSAEHRLDGVLKTLKTQWEAEAKKVNEIIRRNRGNVANHLIEFESEFIDAWEDASLSAWLSPRPKVPPGPHGLGHGHSYSNSEDRNRFSVLSVDTRSSAPSPSPSIPSINLNLGPPYGASDPALGSGGGGGGGGGSSTTYTIEEESSNASDRTSLYMMMPHHSATFLQDGANGTNANGSVTSLTGSTTAKVLQPSNTITTSNNVDDTLTLDTW</sequence>
<proteinExistence type="predicted"/>
<feature type="region of interest" description="Disordered" evidence="1">
    <location>
        <begin position="931"/>
        <end position="989"/>
    </location>
</feature>
<accession>A0AAN9YL46</accession>
<feature type="region of interest" description="Disordered" evidence="1">
    <location>
        <begin position="1"/>
        <end position="113"/>
    </location>
</feature>
<dbReference type="PANTHER" id="PTHR24112:SF66">
    <property type="entry name" value="LEUCINE-RICH REPEAT, ISOFORM F"/>
    <property type="match status" value="1"/>
</dbReference>
<dbReference type="Gene3D" id="3.80.10.10">
    <property type="entry name" value="Ribonuclease Inhibitor"/>
    <property type="match status" value="1"/>
</dbReference>
<dbReference type="GO" id="GO:0034315">
    <property type="term" value="P:regulation of Arp2/3 complex-mediated actin nucleation"/>
    <property type="evidence" value="ECO:0007669"/>
    <property type="project" value="TreeGrafter"/>
</dbReference>
<name>A0AAN9YL46_9PEZI</name>
<gene>
    <name evidence="3" type="ORF">SLS62_008332</name>
</gene>
<feature type="compositionally biased region" description="Low complexity" evidence="1">
    <location>
        <begin position="93"/>
        <end position="110"/>
    </location>
</feature>
<organism evidence="3 4">
    <name type="scientific">Diatrype stigma</name>
    <dbReference type="NCBI Taxonomy" id="117547"/>
    <lineage>
        <taxon>Eukaryota</taxon>
        <taxon>Fungi</taxon>
        <taxon>Dikarya</taxon>
        <taxon>Ascomycota</taxon>
        <taxon>Pezizomycotina</taxon>
        <taxon>Sordariomycetes</taxon>
        <taxon>Xylariomycetidae</taxon>
        <taxon>Xylariales</taxon>
        <taxon>Diatrypaceae</taxon>
        <taxon>Diatrype</taxon>
    </lineage>
</organism>
<dbReference type="InterPro" id="IPR032675">
    <property type="entry name" value="LRR_dom_sf"/>
</dbReference>
<dbReference type="PROSITE" id="PS50003">
    <property type="entry name" value="PH_DOMAIN"/>
    <property type="match status" value="1"/>
</dbReference>
<dbReference type="AlphaFoldDB" id="A0AAN9YL46"/>
<reference evidence="3 4" key="1">
    <citation type="submission" date="2024-02" db="EMBL/GenBank/DDBJ databases">
        <title>De novo assembly and annotation of 12 fungi associated with fruit tree decline syndrome in Ontario, Canada.</title>
        <authorList>
            <person name="Sulman M."/>
            <person name="Ellouze W."/>
            <person name="Ilyukhin E."/>
        </authorList>
    </citation>
    <scope>NUCLEOTIDE SEQUENCE [LARGE SCALE GENOMIC DNA]</scope>
    <source>
        <strain evidence="3 4">M11/M66-122</strain>
    </source>
</reference>
<evidence type="ECO:0000313" key="4">
    <source>
        <dbReference type="Proteomes" id="UP001320420"/>
    </source>
</evidence>
<comment type="caution">
    <text evidence="3">The sequence shown here is derived from an EMBL/GenBank/DDBJ whole genome shotgun (WGS) entry which is preliminary data.</text>
</comment>
<evidence type="ECO:0000256" key="1">
    <source>
        <dbReference type="SAM" id="MobiDB-lite"/>
    </source>
</evidence>
<dbReference type="InterPro" id="IPR001849">
    <property type="entry name" value="PH_domain"/>
</dbReference>
<feature type="domain" description="PH" evidence="2">
    <location>
        <begin position="117"/>
        <end position="258"/>
    </location>
</feature>
<evidence type="ECO:0000313" key="3">
    <source>
        <dbReference type="EMBL" id="KAK7749253.1"/>
    </source>
</evidence>
<dbReference type="EMBL" id="JAKJXP020000076">
    <property type="protein sequence ID" value="KAK7749253.1"/>
    <property type="molecule type" value="Genomic_DNA"/>
</dbReference>
<feature type="compositionally biased region" description="Basic residues" evidence="1">
    <location>
        <begin position="58"/>
        <end position="69"/>
    </location>
</feature>
<feature type="compositionally biased region" description="Low complexity" evidence="1">
    <location>
        <begin position="33"/>
        <end position="50"/>
    </location>
</feature>
<protein>
    <recommendedName>
        <fullName evidence="2">PH domain-containing protein</fullName>
    </recommendedName>
</protein>
<dbReference type="InterPro" id="IPR051279">
    <property type="entry name" value="PP1-Reg/Actin-Interact_Protein"/>
</dbReference>
<feature type="compositionally biased region" description="Gly residues" evidence="1">
    <location>
        <begin position="965"/>
        <end position="976"/>
    </location>
</feature>
<dbReference type="Proteomes" id="UP001320420">
    <property type="component" value="Unassembled WGS sequence"/>
</dbReference>
<dbReference type="PANTHER" id="PTHR24112">
    <property type="entry name" value="LEUCINE-RICH REPEAT, ISOFORM F-RELATED"/>
    <property type="match status" value="1"/>
</dbReference>
<dbReference type="SUPFAM" id="SSF52047">
    <property type="entry name" value="RNI-like"/>
    <property type="match status" value="1"/>
</dbReference>
<keyword evidence="4" id="KW-1185">Reference proteome</keyword>
<evidence type="ECO:0000259" key="2">
    <source>
        <dbReference type="PROSITE" id="PS50003"/>
    </source>
</evidence>